<keyword evidence="11" id="KW-1185">Reference proteome</keyword>
<feature type="transmembrane region" description="Helical" evidence="9">
    <location>
        <begin position="70"/>
        <end position="89"/>
    </location>
</feature>
<dbReference type="AlphaFoldDB" id="A0AA88KMY2"/>
<accession>A0AA88KMY2</accession>
<evidence type="ECO:0000256" key="1">
    <source>
        <dbReference type="ARBA" id="ARBA00004127"/>
    </source>
</evidence>
<keyword evidence="6 9" id="KW-0472">Membrane</keyword>
<dbReference type="GeneID" id="68106453"/>
<dbReference type="Proteomes" id="UP000816034">
    <property type="component" value="Unassembled WGS sequence"/>
</dbReference>
<comment type="subcellular location">
    <subcellularLocation>
        <location evidence="1">Endomembrane system</location>
        <topology evidence="1">Multi-pass membrane protein</topology>
    </subcellularLocation>
</comment>
<evidence type="ECO:0000256" key="9">
    <source>
        <dbReference type="SAM" id="Phobius"/>
    </source>
</evidence>
<evidence type="ECO:0000256" key="2">
    <source>
        <dbReference type="ARBA" id="ARBA00022516"/>
    </source>
</evidence>
<reference evidence="10 11" key="1">
    <citation type="journal article" date="2018" name="BMC Genomics">
        <title>The genome of Naegleria lovaniensis, the basis for a comparative approach to unravel pathogenicity factors of the human pathogenic amoeba N. fowleri.</title>
        <authorList>
            <person name="Liechti N."/>
            <person name="Schurch N."/>
            <person name="Bruggmann R."/>
            <person name="Wittwer M."/>
        </authorList>
    </citation>
    <scope>NUCLEOTIDE SEQUENCE [LARGE SCALE GENOMIC DNA]</scope>
    <source>
        <strain evidence="10 11">ATCC 30569</strain>
    </source>
</reference>
<dbReference type="EMBL" id="PYSW02000007">
    <property type="protein sequence ID" value="KAG2389440.1"/>
    <property type="molecule type" value="Genomic_DNA"/>
</dbReference>
<evidence type="ECO:0000313" key="10">
    <source>
        <dbReference type="EMBL" id="KAG2389440.1"/>
    </source>
</evidence>
<dbReference type="GO" id="GO:0008654">
    <property type="term" value="P:phospholipid biosynthetic process"/>
    <property type="evidence" value="ECO:0007669"/>
    <property type="project" value="UniProtKB-KW"/>
</dbReference>
<evidence type="ECO:0000313" key="11">
    <source>
        <dbReference type="Proteomes" id="UP000816034"/>
    </source>
</evidence>
<comment type="caution">
    <text evidence="10">The sequence shown here is derived from an EMBL/GenBank/DDBJ whole genome shotgun (WGS) entry which is preliminary data.</text>
</comment>
<keyword evidence="2" id="KW-0444">Lipid biosynthesis</keyword>
<dbReference type="GO" id="GO:0016740">
    <property type="term" value="F:transferase activity"/>
    <property type="evidence" value="ECO:0007669"/>
    <property type="project" value="UniProtKB-ARBA"/>
</dbReference>
<sequence>MQTSSHENNRLNEFQYSPFSPFRTYLASLALGVGSLFIPSSIGSRFMIIWNSLDDHSSLFSLHNNHIIPFFLRCIVGPSFLLSGLWMNMNAKHEFTKKNTPTNPLGKGKVSALVTSGIYSYCRNPIYMAGVLIQLGISCSGNSWLPLLCLVPWFLALNLFTIPGEEKGLEKLFGNEYLEYKKRTKRWILF</sequence>
<feature type="transmembrane region" description="Helical" evidence="9">
    <location>
        <begin position="25"/>
        <end position="50"/>
    </location>
</feature>
<proteinExistence type="predicted"/>
<keyword evidence="5" id="KW-0443">Lipid metabolism</keyword>
<dbReference type="InterPro" id="IPR007318">
    <property type="entry name" value="Phopholipid_MeTrfase"/>
</dbReference>
<dbReference type="PANTHER" id="PTHR12714:SF9">
    <property type="entry name" value="PROTEIN-S-ISOPRENYLCYSTEINE O-METHYLTRANSFERASE"/>
    <property type="match status" value="1"/>
</dbReference>
<protein>
    <recommendedName>
        <fullName evidence="12">Protein-S-isoprenylcysteine O-methyltransferase</fullName>
    </recommendedName>
</protein>
<dbReference type="GO" id="GO:0012505">
    <property type="term" value="C:endomembrane system"/>
    <property type="evidence" value="ECO:0007669"/>
    <property type="project" value="UniProtKB-SubCell"/>
</dbReference>
<keyword evidence="7" id="KW-0594">Phospholipid biosynthesis</keyword>
<evidence type="ECO:0000256" key="5">
    <source>
        <dbReference type="ARBA" id="ARBA00023098"/>
    </source>
</evidence>
<keyword evidence="3 9" id="KW-0812">Transmembrane</keyword>
<evidence type="ECO:0000256" key="7">
    <source>
        <dbReference type="ARBA" id="ARBA00023209"/>
    </source>
</evidence>
<dbReference type="PANTHER" id="PTHR12714">
    <property type="entry name" value="PROTEIN-S ISOPRENYLCYSTEINE O-METHYLTRANSFERASE"/>
    <property type="match status" value="1"/>
</dbReference>
<keyword evidence="8" id="KW-1208">Phospholipid metabolism</keyword>
<dbReference type="RefSeq" id="XP_044553432.1">
    <property type="nucleotide sequence ID" value="XM_044689940.1"/>
</dbReference>
<dbReference type="Gene3D" id="1.20.120.1630">
    <property type="match status" value="1"/>
</dbReference>
<gene>
    <name evidence="10" type="ORF">C9374_014000</name>
</gene>
<name>A0AA88KMY2_NAELO</name>
<evidence type="ECO:0000256" key="6">
    <source>
        <dbReference type="ARBA" id="ARBA00023136"/>
    </source>
</evidence>
<evidence type="ECO:0000256" key="4">
    <source>
        <dbReference type="ARBA" id="ARBA00022989"/>
    </source>
</evidence>
<evidence type="ECO:0008006" key="12">
    <source>
        <dbReference type="Google" id="ProtNLM"/>
    </source>
</evidence>
<evidence type="ECO:0000256" key="3">
    <source>
        <dbReference type="ARBA" id="ARBA00022692"/>
    </source>
</evidence>
<evidence type="ECO:0000256" key="8">
    <source>
        <dbReference type="ARBA" id="ARBA00023264"/>
    </source>
</evidence>
<organism evidence="10 11">
    <name type="scientific">Naegleria lovaniensis</name>
    <name type="common">Amoeba</name>
    <dbReference type="NCBI Taxonomy" id="51637"/>
    <lineage>
        <taxon>Eukaryota</taxon>
        <taxon>Discoba</taxon>
        <taxon>Heterolobosea</taxon>
        <taxon>Tetramitia</taxon>
        <taxon>Eutetramitia</taxon>
        <taxon>Vahlkampfiidae</taxon>
        <taxon>Naegleria</taxon>
    </lineage>
</organism>
<keyword evidence="4 9" id="KW-1133">Transmembrane helix</keyword>
<dbReference type="Pfam" id="PF04191">
    <property type="entry name" value="PEMT"/>
    <property type="match status" value="1"/>
</dbReference>